<dbReference type="EMBL" id="JAGTTM010000002">
    <property type="protein sequence ID" value="MCC2029670.1"/>
    <property type="molecule type" value="Genomic_DNA"/>
</dbReference>
<comment type="caution">
    <text evidence="1">The sequence shown here is derived from an EMBL/GenBank/DDBJ whole genome shotgun (WGS) entry which is preliminary data.</text>
</comment>
<dbReference type="AlphaFoldDB" id="A0A9X1S0Y0"/>
<reference evidence="1" key="1">
    <citation type="submission" date="2021-04" db="EMBL/GenBank/DDBJ databases">
        <title>Microbacterium tenobrionis sp. nov. and Microbacterium allomyrinae sp. nov., isolated from larvae of Tenobrio molitor and Allomyrina dichotoma, respectively.</title>
        <authorList>
            <person name="Lee S.D."/>
        </authorList>
    </citation>
    <scope>NUCLEOTIDE SEQUENCE</scope>
    <source>
        <strain evidence="1">YMB-B2</strain>
    </source>
</reference>
<evidence type="ECO:0008006" key="3">
    <source>
        <dbReference type="Google" id="ProtNLM"/>
    </source>
</evidence>
<dbReference type="Proteomes" id="UP001139289">
    <property type="component" value="Unassembled WGS sequence"/>
</dbReference>
<keyword evidence="2" id="KW-1185">Reference proteome</keyword>
<evidence type="ECO:0000313" key="1">
    <source>
        <dbReference type="EMBL" id="MCC2029670.1"/>
    </source>
</evidence>
<sequence>MTLPDDTGHSKSRGQFEKLVRATPEANMTPFLARDDIIDGIKEVADTLRDRGITGTLQLVGGAAIVLTVNANRRLTRDIDATLSPKAEIKRAAQTVAERRHWPADWLNDDAAQFLPSGFGRPAEWVTLYQDATITIQAATNETLLAMKLYAAARRGAREAEDIADLLDRLGITSLDDAESLYGEFYPGDEFSPKTERLVESILAVNRDSTAEPPLPNFS</sequence>
<gene>
    <name evidence="1" type="ORF">KEC56_09080</name>
</gene>
<dbReference type="RefSeq" id="WP_227530691.1">
    <property type="nucleotide sequence ID" value="NZ_JAGTTM010000002.1"/>
</dbReference>
<accession>A0A9X1S0Y0</accession>
<protein>
    <recommendedName>
        <fullName evidence="3">Nucleotidyl transferase AbiEii/AbiGii toxin family protein</fullName>
    </recommendedName>
</protein>
<name>A0A9X1S0Y0_9MICO</name>
<evidence type="ECO:0000313" key="2">
    <source>
        <dbReference type="Proteomes" id="UP001139289"/>
    </source>
</evidence>
<proteinExistence type="predicted"/>
<organism evidence="1 2">
    <name type="scientific">Microbacterium tenebrionis</name>
    <dbReference type="NCBI Taxonomy" id="2830665"/>
    <lineage>
        <taxon>Bacteria</taxon>
        <taxon>Bacillati</taxon>
        <taxon>Actinomycetota</taxon>
        <taxon>Actinomycetes</taxon>
        <taxon>Micrococcales</taxon>
        <taxon>Microbacteriaceae</taxon>
        <taxon>Microbacterium</taxon>
    </lineage>
</organism>